<proteinExistence type="predicted"/>
<comment type="caution">
    <text evidence="1">The sequence shown here is derived from an EMBL/GenBank/DDBJ whole genome shotgun (WGS) entry which is preliminary data.</text>
</comment>
<gene>
    <name evidence="2" type="ORF">PC117_g18637</name>
    <name evidence="1" type="ORF">PC117_g27981</name>
</gene>
<evidence type="ECO:0000313" key="2">
    <source>
        <dbReference type="EMBL" id="KAG2913204.1"/>
    </source>
</evidence>
<dbReference type="Proteomes" id="UP000736787">
    <property type="component" value="Unassembled WGS sequence"/>
</dbReference>
<dbReference type="EMBL" id="RCMK01000762">
    <property type="protein sequence ID" value="KAG2913204.1"/>
    <property type="molecule type" value="Genomic_DNA"/>
</dbReference>
<evidence type="ECO:0000313" key="1">
    <source>
        <dbReference type="EMBL" id="KAG2872622.1"/>
    </source>
</evidence>
<protein>
    <submittedName>
        <fullName evidence="1">Uncharacterized protein</fullName>
    </submittedName>
</protein>
<organism evidence="1 3">
    <name type="scientific">Phytophthora cactorum</name>
    <dbReference type="NCBI Taxonomy" id="29920"/>
    <lineage>
        <taxon>Eukaryota</taxon>
        <taxon>Sar</taxon>
        <taxon>Stramenopiles</taxon>
        <taxon>Oomycota</taxon>
        <taxon>Peronosporomycetes</taxon>
        <taxon>Peronosporales</taxon>
        <taxon>Peronosporaceae</taxon>
        <taxon>Phytophthora</taxon>
    </lineage>
</organism>
<name>A0A8T1JYH8_9STRA</name>
<accession>A0A8T1JYH8</accession>
<reference evidence="1" key="1">
    <citation type="submission" date="2018-10" db="EMBL/GenBank/DDBJ databases">
        <title>Effector identification in a new, highly contiguous assembly of the strawberry crown rot pathogen Phytophthora cactorum.</title>
        <authorList>
            <person name="Armitage A.D."/>
            <person name="Nellist C.F."/>
            <person name="Bates H."/>
            <person name="Vickerstaff R.J."/>
            <person name="Harrison R.J."/>
        </authorList>
    </citation>
    <scope>NUCLEOTIDE SEQUENCE</scope>
    <source>
        <strain evidence="1">4040</strain>
    </source>
</reference>
<dbReference type="AlphaFoldDB" id="A0A8T1JYH8"/>
<dbReference type="EMBL" id="RCMK01004056">
    <property type="protein sequence ID" value="KAG2872622.1"/>
    <property type="molecule type" value="Genomic_DNA"/>
</dbReference>
<evidence type="ECO:0000313" key="3">
    <source>
        <dbReference type="Proteomes" id="UP000736787"/>
    </source>
</evidence>
<sequence>MQAVALKDGDRQWLMLLDVHIAACQQAISLLSTQLLVDGPDAGRRTI</sequence>